<sequence length="332" mass="35301">MDSGTATPSAEFTGSPPPEAEPPAAPTPGPDPAPATEPTAEPAAKTSDGPTAHPPASIREAPAAPALASLPAPPQALRQPRPPVDPLSIWQVPPTDPIPRQTPTPRDTTHTVAVGLPIGGYLALWRHDTPTYWRMTDPDTVRARLGVGLELRAEIDNHRFREVAMLGEDGHTLFLMDRYRDRTGHLGGITTELVPATEQEARRAADDKAMSELYGWLGEVVLAAGERDELVAVEGGGWSAPDAPVVLISLRTDGEEWHSVVEASPVPVDAPVWRDQQPADGDSQLLVSPATDGTLRAAGLLTRFAVATWSLHPFQLGLSFGPNPTLGEVPTR</sequence>
<reference evidence="2 3" key="1">
    <citation type="submission" date="2016-12" db="EMBL/GenBank/DDBJ databases">
        <title>The draft genome sequence of Actinophytocola sp. 11-183.</title>
        <authorList>
            <person name="Wang W."/>
            <person name="Yuan L."/>
        </authorList>
    </citation>
    <scope>NUCLEOTIDE SEQUENCE [LARGE SCALE GENOMIC DNA]</scope>
    <source>
        <strain evidence="2 3">11-183</strain>
    </source>
</reference>
<feature type="compositionally biased region" description="Pro residues" evidence="1">
    <location>
        <begin position="15"/>
        <end position="35"/>
    </location>
</feature>
<evidence type="ECO:0000313" key="2">
    <source>
        <dbReference type="EMBL" id="OLF16925.1"/>
    </source>
</evidence>
<feature type="region of interest" description="Disordered" evidence="1">
    <location>
        <begin position="1"/>
        <end position="109"/>
    </location>
</feature>
<dbReference type="STRING" id="1912961.BU204_14630"/>
<feature type="compositionally biased region" description="Polar residues" evidence="1">
    <location>
        <begin position="1"/>
        <end position="12"/>
    </location>
</feature>
<evidence type="ECO:0000313" key="3">
    <source>
        <dbReference type="Proteomes" id="UP000185596"/>
    </source>
</evidence>
<dbReference type="Proteomes" id="UP000185596">
    <property type="component" value="Unassembled WGS sequence"/>
</dbReference>
<comment type="caution">
    <text evidence="2">The sequence shown here is derived from an EMBL/GenBank/DDBJ whole genome shotgun (WGS) entry which is preliminary data.</text>
</comment>
<dbReference type="RefSeq" id="WP_075126198.1">
    <property type="nucleotide sequence ID" value="NZ_MSIE01000024.1"/>
</dbReference>
<dbReference type="EMBL" id="MSIE01000024">
    <property type="protein sequence ID" value="OLF16925.1"/>
    <property type="molecule type" value="Genomic_DNA"/>
</dbReference>
<name>A0A1Q8CRD4_9PSEU</name>
<accession>A0A1Q8CRD4</accession>
<protein>
    <submittedName>
        <fullName evidence="2">Uncharacterized protein</fullName>
    </submittedName>
</protein>
<dbReference type="OrthoDB" id="4376098at2"/>
<proteinExistence type="predicted"/>
<dbReference type="AlphaFoldDB" id="A0A1Q8CRD4"/>
<keyword evidence="3" id="KW-1185">Reference proteome</keyword>
<feature type="compositionally biased region" description="Low complexity" evidence="1">
    <location>
        <begin position="54"/>
        <end position="79"/>
    </location>
</feature>
<gene>
    <name evidence="2" type="ORF">BU204_14630</name>
</gene>
<evidence type="ECO:0000256" key="1">
    <source>
        <dbReference type="SAM" id="MobiDB-lite"/>
    </source>
</evidence>
<organism evidence="2 3">
    <name type="scientific">Actinophytocola xanthii</name>
    <dbReference type="NCBI Taxonomy" id="1912961"/>
    <lineage>
        <taxon>Bacteria</taxon>
        <taxon>Bacillati</taxon>
        <taxon>Actinomycetota</taxon>
        <taxon>Actinomycetes</taxon>
        <taxon>Pseudonocardiales</taxon>
        <taxon>Pseudonocardiaceae</taxon>
    </lineage>
</organism>